<feature type="binding site" evidence="4">
    <location>
        <position position="120"/>
    </location>
    <ligand>
        <name>substrate</name>
    </ligand>
</feature>
<dbReference type="GO" id="GO:1990140">
    <property type="term" value="C:molybdopterin synthase complex"/>
    <property type="evidence" value="ECO:0007669"/>
    <property type="project" value="UniProtKB-UniRule"/>
</dbReference>
<feature type="binding site" evidence="4">
    <location>
        <begin position="104"/>
        <end position="105"/>
    </location>
    <ligand>
        <name>substrate</name>
    </ligand>
</feature>
<proteinExistence type="inferred from homology"/>
<dbReference type="Pfam" id="PF02391">
    <property type="entry name" value="MoaE"/>
    <property type="match status" value="1"/>
</dbReference>
<dbReference type="GO" id="GO:0006777">
    <property type="term" value="P:Mo-molybdopterin cofactor biosynthetic process"/>
    <property type="evidence" value="ECO:0007669"/>
    <property type="project" value="UniProtKB-UniRule"/>
</dbReference>
<keyword evidence="3 4" id="KW-0501">Molybdenum cofactor biosynthesis</keyword>
<comment type="similarity">
    <text evidence="4">Belongs to the MoaE family. MOCS2B subfamily.</text>
</comment>
<dbReference type="EC" id="2.8.1.12" evidence="4"/>
<dbReference type="CTD" id="43017"/>
<evidence type="ECO:0000313" key="5">
    <source>
        <dbReference type="Proteomes" id="UP000694866"/>
    </source>
</evidence>
<evidence type="ECO:0000256" key="1">
    <source>
        <dbReference type="ARBA" id="ARBA00022490"/>
    </source>
</evidence>
<gene>
    <name evidence="6" type="primary">Mocs2B</name>
    <name evidence="4" type="synonym">Mocs2</name>
</gene>
<dbReference type="InterPro" id="IPR028888">
    <property type="entry name" value="MOCS2B_euk"/>
</dbReference>
<reference evidence="6" key="1">
    <citation type="submission" date="2025-08" db="UniProtKB">
        <authorList>
            <consortium name="RefSeq"/>
        </authorList>
    </citation>
    <scope>IDENTIFICATION</scope>
    <source>
        <strain evidence="6">USDA-PBARC FA_bdor</strain>
        <tissue evidence="6">Whole organism</tissue>
    </source>
</reference>
<comment type="miscellaneous">
    <text evidence="4">This protein is produced by a bicistronic gene which also produces the large subunit (MOCS2A).</text>
</comment>
<evidence type="ECO:0000256" key="3">
    <source>
        <dbReference type="ARBA" id="ARBA00023150"/>
    </source>
</evidence>
<dbReference type="InterPro" id="IPR003448">
    <property type="entry name" value="Mopterin_biosynth_MoaE"/>
</dbReference>
<keyword evidence="1 4" id="KW-0963">Cytoplasm</keyword>
<dbReference type="PANTHER" id="PTHR23404">
    <property type="entry name" value="MOLYBDOPTERIN SYNTHASE RELATED"/>
    <property type="match status" value="1"/>
</dbReference>
<dbReference type="InterPro" id="IPR036563">
    <property type="entry name" value="MoaE_sf"/>
</dbReference>
<dbReference type="Proteomes" id="UP000694866">
    <property type="component" value="Unplaced"/>
</dbReference>
<name>A0A9R1TCN5_9HYME</name>
<dbReference type="AlphaFoldDB" id="A0A9R1TCN5"/>
<organism evidence="5 6">
    <name type="scientific">Fopius arisanus</name>
    <dbReference type="NCBI Taxonomy" id="64838"/>
    <lineage>
        <taxon>Eukaryota</taxon>
        <taxon>Metazoa</taxon>
        <taxon>Ecdysozoa</taxon>
        <taxon>Arthropoda</taxon>
        <taxon>Hexapoda</taxon>
        <taxon>Insecta</taxon>
        <taxon>Pterygota</taxon>
        <taxon>Neoptera</taxon>
        <taxon>Endopterygota</taxon>
        <taxon>Hymenoptera</taxon>
        <taxon>Apocrita</taxon>
        <taxon>Ichneumonoidea</taxon>
        <taxon>Braconidae</taxon>
        <taxon>Opiinae</taxon>
        <taxon>Fopius</taxon>
    </lineage>
</organism>
<dbReference type="CDD" id="cd00756">
    <property type="entry name" value="MoaE"/>
    <property type="match status" value="1"/>
</dbReference>
<dbReference type="HAMAP" id="MF_03052">
    <property type="entry name" value="MOC2B"/>
    <property type="match status" value="1"/>
</dbReference>
<evidence type="ECO:0000256" key="4">
    <source>
        <dbReference type="HAMAP-Rule" id="MF_03052"/>
    </source>
</evidence>
<dbReference type="OrthoDB" id="5531344at2759"/>
<keyword evidence="2 4" id="KW-0808">Transferase</keyword>
<feature type="binding site" evidence="4">
    <location>
        <begin position="127"/>
        <end position="129"/>
    </location>
    <ligand>
        <name>substrate</name>
    </ligand>
</feature>
<dbReference type="KEGG" id="fas:105268652"/>
<comment type="pathway">
    <text evidence="4">Cofactor biosynthesis; molybdopterin biosynthesis.</text>
</comment>
<sequence length="355" mass="40703">MEDKKSIVHLQKEKLNINEIIEAVISPSCGAVSTFIGTTRDNFEAKKVLKLEYEAYEPMALKEMSSICRKIRDQWNVEHIAIFHRLGEVPVSESSIAIAISSPHRQDSLQAVQFAIDTVKSSVPIWKKEIYEDAGSDSQWKENKEWNNVVVKSKSRFSGRVKVEADPREVQVTVSSQELMRRIDAFISRKREQNNMFNIQEFCSHRNLRDDDETSCARVDAILIPRKDSKSHVKVHRVFNAHGPQTMNPSALRTPELLGSPEAPNPALDERLSGPERFLMIDKPVPTDIYQRIKNIEDRIRFLESLSPEYKHFFMLGAAGGQDRPQKPVRKRTFSSAELDTKLVELEEKYAKKVK</sequence>
<dbReference type="GO" id="GO:0030366">
    <property type="term" value="F:molybdopterin synthase activity"/>
    <property type="evidence" value="ECO:0007669"/>
    <property type="project" value="UniProtKB-UniRule"/>
</dbReference>
<keyword evidence="5" id="KW-1185">Reference proteome</keyword>
<dbReference type="SUPFAM" id="SSF54690">
    <property type="entry name" value="Molybdopterin synthase subunit MoaE"/>
    <property type="match status" value="1"/>
</dbReference>
<dbReference type="FunFam" id="3.90.1170.40:FF:000002">
    <property type="entry name" value="Molybdopterin synthase catalytic subunit"/>
    <property type="match status" value="1"/>
</dbReference>
<dbReference type="RefSeq" id="XP_011306690.1">
    <property type="nucleotide sequence ID" value="XM_011308388.1"/>
</dbReference>
<comment type="subunit">
    <text evidence="4">Heterotetramer; composed of 2 small (MOCS2A) and 2 large (MOCS2B) subunits.</text>
</comment>
<evidence type="ECO:0000313" key="6">
    <source>
        <dbReference type="RefSeq" id="XP_011306690.1"/>
    </source>
</evidence>
<accession>A0A9R1TCN5</accession>
<evidence type="ECO:0000256" key="2">
    <source>
        <dbReference type="ARBA" id="ARBA00022679"/>
    </source>
</evidence>
<protein>
    <recommendedName>
        <fullName evidence="4">Molybdopterin synthase catalytic subunit</fullName>
        <ecNumber evidence="4">2.8.1.12</ecNumber>
    </recommendedName>
    <alternativeName>
        <fullName evidence="4">Molybdenum cofactor synthesis protein 2 large subunit</fullName>
    </alternativeName>
    <alternativeName>
        <fullName evidence="4">Molybdenum cofactor synthesis protein 2B</fullName>
        <shortName evidence="4">MOCS2B</shortName>
    </alternativeName>
</protein>
<dbReference type="GeneID" id="105268652"/>
<comment type="subcellular location">
    <subcellularLocation>
        <location evidence="4">Cytoplasm</location>
    </subcellularLocation>
</comment>
<dbReference type="Gene3D" id="3.90.1170.40">
    <property type="entry name" value="Molybdopterin biosynthesis MoaE subunit"/>
    <property type="match status" value="1"/>
</dbReference>
<comment type="catalytic activity">
    <reaction evidence="4">
        <text>2 [molybdopterin-synthase sulfur-carrier protein]-C-terminal-Gly-aminoethanethioate + cyclic pyranopterin phosphate + H2O = molybdopterin + 2 [molybdopterin-synthase sulfur-carrier protein]-C-terminal Gly-Gly + 2 H(+)</text>
        <dbReference type="Rhea" id="RHEA:26333"/>
        <dbReference type="Rhea" id="RHEA-COMP:12202"/>
        <dbReference type="Rhea" id="RHEA-COMP:19907"/>
        <dbReference type="ChEBI" id="CHEBI:15377"/>
        <dbReference type="ChEBI" id="CHEBI:15378"/>
        <dbReference type="ChEBI" id="CHEBI:58698"/>
        <dbReference type="ChEBI" id="CHEBI:59648"/>
        <dbReference type="ChEBI" id="CHEBI:90778"/>
        <dbReference type="ChEBI" id="CHEBI:232372"/>
        <dbReference type="EC" id="2.8.1.12"/>
    </reaction>
</comment>
<comment type="function">
    <text evidence="4">Catalytic subunit of the molybdopterin synthase complex, a complex that catalyzes the conversion of precursor Z into molybdopterin. Acts by mediating the incorporation of 2 sulfur atoms from thiocarboxylated MOCS2A into precursor Z to generate a dithiolene group.</text>
</comment>